<name>A0A6A6RLA4_9PLEO</name>
<evidence type="ECO:0000256" key="2">
    <source>
        <dbReference type="SAM" id="SignalP"/>
    </source>
</evidence>
<reference evidence="3" key="1">
    <citation type="journal article" date="2020" name="Stud. Mycol.">
        <title>101 Dothideomycetes genomes: a test case for predicting lifestyles and emergence of pathogens.</title>
        <authorList>
            <person name="Haridas S."/>
            <person name="Albert R."/>
            <person name="Binder M."/>
            <person name="Bloem J."/>
            <person name="Labutti K."/>
            <person name="Salamov A."/>
            <person name="Andreopoulos B."/>
            <person name="Baker S."/>
            <person name="Barry K."/>
            <person name="Bills G."/>
            <person name="Bluhm B."/>
            <person name="Cannon C."/>
            <person name="Castanera R."/>
            <person name="Culley D."/>
            <person name="Daum C."/>
            <person name="Ezra D."/>
            <person name="Gonzalez J."/>
            <person name="Henrissat B."/>
            <person name="Kuo A."/>
            <person name="Liang C."/>
            <person name="Lipzen A."/>
            <person name="Lutzoni F."/>
            <person name="Magnuson J."/>
            <person name="Mondo S."/>
            <person name="Nolan M."/>
            <person name="Ohm R."/>
            <person name="Pangilinan J."/>
            <person name="Park H.-J."/>
            <person name="Ramirez L."/>
            <person name="Alfaro M."/>
            <person name="Sun H."/>
            <person name="Tritt A."/>
            <person name="Yoshinaga Y."/>
            <person name="Zwiers L.-H."/>
            <person name="Turgeon B."/>
            <person name="Goodwin S."/>
            <person name="Spatafora J."/>
            <person name="Crous P."/>
            <person name="Grigoriev I."/>
        </authorList>
    </citation>
    <scope>NUCLEOTIDE SEQUENCE</scope>
    <source>
        <strain evidence="3">CBS 473.64</strain>
    </source>
</reference>
<evidence type="ECO:0008006" key="5">
    <source>
        <dbReference type="Google" id="ProtNLM"/>
    </source>
</evidence>
<dbReference type="EMBL" id="MU006801">
    <property type="protein sequence ID" value="KAF2636072.1"/>
    <property type="molecule type" value="Genomic_DNA"/>
</dbReference>
<protein>
    <recommendedName>
        <fullName evidence="5">GPI anchored serine-threonine rich protein</fullName>
    </recommendedName>
</protein>
<accession>A0A6A6RLA4</accession>
<evidence type="ECO:0000313" key="3">
    <source>
        <dbReference type="EMBL" id="KAF2636072.1"/>
    </source>
</evidence>
<gene>
    <name evidence="3" type="ORF">P280DRAFT_164043</name>
</gene>
<dbReference type="OrthoDB" id="2507140at2759"/>
<evidence type="ECO:0000256" key="1">
    <source>
        <dbReference type="SAM" id="MobiDB-lite"/>
    </source>
</evidence>
<feature type="signal peptide" evidence="2">
    <location>
        <begin position="1"/>
        <end position="19"/>
    </location>
</feature>
<keyword evidence="4" id="KW-1185">Reference proteome</keyword>
<dbReference type="Proteomes" id="UP000799753">
    <property type="component" value="Unassembled WGS sequence"/>
</dbReference>
<evidence type="ECO:0000313" key="4">
    <source>
        <dbReference type="Proteomes" id="UP000799753"/>
    </source>
</evidence>
<feature type="chain" id="PRO_5025537254" description="GPI anchored serine-threonine rich protein" evidence="2">
    <location>
        <begin position="20"/>
        <end position="177"/>
    </location>
</feature>
<keyword evidence="2" id="KW-0732">Signal</keyword>
<proteinExistence type="predicted"/>
<organism evidence="3 4">
    <name type="scientific">Massarina eburnea CBS 473.64</name>
    <dbReference type="NCBI Taxonomy" id="1395130"/>
    <lineage>
        <taxon>Eukaryota</taxon>
        <taxon>Fungi</taxon>
        <taxon>Dikarya</taxon>
        <taxon>Ascomycota</taxon>
        <taxon>Pezizomycotina</taxon>
        <taxon>Dothideomycetes</taxon>
        <taxon>Pleosporomycetidae</taxon>
        <taxon>Pleosporales</taxon>
        <taxon>Massarineae</taxon>
        <taxon>Massarinaceae</taxon>
        <taxon>Massarina</taxon>
    </lineage>
</organism>
<dbReference type="AlphaFoldDB" id="A0A6A6RLA4"/>
<feature type="region of interest" description="Disordered" evidence="1">
    <location>
        <begin position="123"/>
        <end position="143"/>
    </location>
</feature>
<sequence length="177" mass="17815">MRFTSSFAILSAATGLVAAQSATSAAATAAATSTGICAQDIVDNCVEQYKKRVDSCNENKANDWVCLCDEYTNYLTCYNNCPSSPDKSPVQNQVTQYCAAAEPLKASLSSVQATASKTSASSSATDSASASASASGSKTSSGVTSASGFSDPSNAAQMLNVPVGGAFAFVLGVAGLL</sequence>